<dbReference type="Pfam" id="PF00643">
    <property type="entry name" value="zf-B_box"/>
    <property type="match status" value="1"/>
</dbReference>
<dbReference type="GO" id="GO:0008270">
    <property type="term" value="F:zinc ion binding"/>
    <property type="evidence" value="ECO:0007669"/>
    <property type="project" value="UniProtKB-KW"/>
</dbReference>
<dbReference type="PROSITE" id="PS50119">
    <property type="entry name" value="ZF_BBOX"/>
    <property type="match status" value="2"/>
</dbReference>
<dbReference type="Gene3D" id="3.30.160.60">
    <property type="entry name" value="Classic Zinc Finger"/>
    <property type="match status" value="1"/>
</dbReference>
<name>A0A210PGT7_MIZYE</name>
<dbReference type="InterPro" id="IPR011042">
    <property type="entry name" value="6-blade_b-propeller_TolB-like"/>
</dbReference>
<dbReference type="SUPFAM" id="SSF57845">
    <property type="entry name" value="B-box zinc-binding domain"/>
    <property type="match status" value="1"/>
</dbReference>
<dbReference type="CDD" id="cd19756">
    <property type="entry name" value="Bbox2"/>
    <property type="match status" value="1"/>
</dbReference>
<dbReference type="SUPFAM" id="SSF101898">
    <property type="entry name" value="NHL repeat"/>
    <property type="match status" value="1"/>
</dbReference>
<evidence type="ECO:0000313" key="4">
    <source>
        <dbReference type="Proteomes" id="UP000242188"/>
    </source>
</evidence>
<dbReference type="PANTHER" id="PTHR25462">
    <property type="entry name" value="BONUS, ISOFORM C-RELATED"/>
    <property type="match status" value="1"/>
</dbReference>
<reference evidence="3 4" key="1">
    <citation type="journal article" date="2017" name="Nat. Ecol. Evol.">
        <title>Scallop genome provides insights into evolution of bilaterian karyotype and development.</title>
        <authorList>
            <person name="Wang S."/>
            <person name="Zhang J."/>
            <person name="Jiao W."/>
            <person name="Li J."/>
            <person name="Xun X."/>
            <person name="Sun Y."/>
            <person name="Guo X."/>
            <person name="Huan P."/>
            <person name="Dong B."/>
            <person name="Zhang L."/>
            <person name="Hu X."/>
            <person name="Sun X."/>
            <person name="Wang J."/>
            <person name="Zhao C."/>
            <person name="Wang Y."/>
            <person name="Wang D."/>
            <person name="Huang X."/>
            <person name="Wang R."/>
            <person name="Lv J."/>
            <person name="Li Y."/>
            <person name="Zhang Z."/>
            <person name="Liu B."/>
            <person name="Lu W."/>
            <person name="Hui Y."/>
            <person name="Liang J."/>
            <person name="Zhou Z."/>
            <person name="Hou R."/>
            <person name="Li X."/>
            <person name="Liu Y."/>
            <person name="Li H."/>
            <person name="Ning X."/>
            <person name="Lin Y."/>
            <person name="Zhao L."/>
            <person name="Xing Q."/>
            <person name="Dou J."/>
            <person name="Li Y."/>
            <person name="Mao J."/>
            <person name="Guo H."/>
            <person name="Dou H."/>
            <person name="Li T."/>
            <person name="Mu C."/>
            <person name="Jiang W."/>
            <person name="Fu Q."/>
            <person name="Fu X."/>
            <person name="Miao Y."/>
            <person name="Liu J."/>
            <person name="Yu Q."/>
            <person name="Li R."/>
            <person name="Liao H."/>
            <person name="Li X."/>
            <person name="Kong Y."/>
            <person name="Jiang Z."/>
            <person name="Chourrout D."/>
            <person name="Li R."/>
            <person name="Bao Z."/>
        </authorList>
    </citation>
    <scope>NUCLEOTIDE SEQUENCE [LARGE SCALE GENOMIC DNA]</scope>
    <source>
        <strain evidence="3 4">PY_sf001</strain>
    </source>
</reference>
<dbReference type="AlphaFoldDB" id="A0A210PGT7"/>
<comment type="caution">
    <text evidence="3">The sequence shown here is derived from an EMBL/GenBank/DDBJ whole genome shotgun (WGS) entry which is preliminary data.</text>
</comment>
<sequence>MASNRSVLRAQEAVIYTCSLCDSDFRVRWYCNDCRETLCDRCKEAHQLVKNIRNHVIISIGDAKCQSNTPVAEVCKLHPGKRRDLYCSDCDIIMCSMCLSQEHREHDWRHFDEEFTTQKQKLKEHMKAIATKIEQFEDKISNRQRFNKDFEDAIDTVGKAVNSQRAKVKAEVDYLADAVLYGLSFLQKEESMCLKTDCQRSEENVQELKGLLRTGLTATSNESVVEMQHTLAVGLTKYDVGEVLPRKTPTFLPGSVDNFLFRKTIGTLHTDIQYQKIDINSKHVHCLCTFTVLKQRNQVFSICPTDDRHAWLSICDFEGLALVNSEGLVIETVDLTLSPYRIAMLGSTDILITRYGKWTSLYKLTLHTRCVTEFADISPHTPRDISINESGEVFVSTGAPTIVVLDYSGNIIKQFPSGTKGWDVACLSAGGLAVSVSKKFHSEEILFQTNDGKISNKWAGDLENGKNVEKMHLCKMSRDRHDRLFVPDFNNNQVYVLSGNGMLAACLLEEKHGVEGPTAVGVDTCGDVWVGCGDGTVHVMRL</sequence>
<evidence type="ECO:0000256" key="1">
    <source>
        <dbReference type="PROSITE-ProRule" id="PRU00024"/>
    </source>
</evidence>
<accession>A0A210PGT7</accession>
<feature type="domain" description="B box-type" evidence="2">
    <location>
        <begin position="70"/>
        <end position="111"/>
    </location>
</feature>
<evidence type="ECO:0000313" key="3">
    <source>
        <dbReference type="EMBL" id="OWF35690.1"/>
    </source>
</evidence>
<proteinExistence type="predicted"/>
<organism evidence="3 4">
    <name type="scientific">Mizuhopecten yessoensis</name>
    <name type="common">Japanese scallop</name>
    <name type="synonym">Patinopecten yessoensis</name>
    <dbReference type="NCBI Taxonomy" id="6573"/>
    <lineage>
        <taxon>Eukaryota</taxon>
        <taxon>Metazoa</taxon>
        <taxon>Spiralia</taxon>
        <taxon>Lophotrochozoa</taxon>
        <taxon>Mollusca</taxon>
        <taxon>Bivalvia</taxon>
        <taxon>Autobranchia</taxon>
        <taxon>Pteriomorphia</taxon>
        <taxon>Pectinida</taxon>
        <taxon>Pectinoidea</taxon>
        <taxon>Pectinidae</taxon>
        <taxon>Mizuhopecten</taxon>
    </lineage>
</organism>
<feature type="domain" description="B box-type" evidence="2">
    <location>
        <begin position="18"/>
        <end position="60"/>
    </location>
</feature>
<keyword evidence="1" id="KW-0479">Metal-binding</keyword>
<keyword evidence="1" id="KW-0862">Zinc</keyword>
<dbReference type="Proteomes" id="UP000242188">
    <property type="component" value="Unassembled WGS sequence"/>
</dbReference>
<dbReference type="EMBL" id="NEDP02076713">
    <property type="protein sequence ID" value="OWF35690.1"/>
    <property type="molecule type" value="Genomic_DNA"/>
</dbReference>
<keyword evidence="1" id="KW-0863">Zinc-finger</keyword>
<dbReference type="InterPro" id="IPR047153">
    <property type="entry name" value="TRIM45/56/19-like"/>
</dbReference>
<dbReference type="PANTHER" id="PTHR25462:SF296">
    <property type="entry name" value="MEIOTIC P26, ISOFORM F"/>
    <property type="match status" value="1"/>
</dbReference>
<dbReference type="Gene3D" id="2.120.10.30">
    <property type="entry name" value="TolB, C-terminal domain"/>
    <property type="match status" value="1"/>
</dbReference>
<dbReference type="OrthoDB" id="6126894at2759"/>
<gene>
    <name evidence="3" type="ORF">KP79_PYT04899</name>
</gene>
<keyword evidence="4" id="KW-1185">Reference proteome</keyword>
<evidence type="ECO:0000259" key="2">
    <source>
        <dbReference type="PROSITE" id="PS50119"/>
    </source>
</evidence>
<dbReference type="InterPro" id="IPR000315">
    <property type="entry name" value="Znf_B-box"/>
</dbReference>
<protein>
    <submittedName>
        <fullName evidence="3">Transcription intermediary factor 1-beta</fullName>
    </submittedName>
</protein>